<keyword evidence="1" id="KW-0472">Membrane</keyword>
<comment type="caution">
    <text evidence="2">The sequence shown here is derived from an EMBL/GenBank/DDBJ whole genome shotgun (WGS) entry which is preliminary data.</text>
</comment>
<organism evidence="2 3">
    <name type="scientific">Chryseobacterium arthrosphaerae</name>
    <dbReference type="NCBI Taxonomy" id="651561"/>
    <lineage>
        <taxon>Bacteria</taxon>
        <taxon>Pseudomonadati</taxon>
        <taxon>Bacteroidota</taxon>
        <taxon>Flavobacteriia</taxon>
        <taxon>Flavobacteriales</taxon>
        <taxon>Weeksellaceae</taxon>
        <taxon>Chryseobacterium group</taxon>
        <taxon>Chryseobacterium</taxon>
    </lineage>
</organism>
<protein>
    <recommendedName>
        <fullName evidence="4">Glycosyltransferase RgtA/B/C/D-like domain-containing protein</fullName>
    </recommendedName>
</protein>
<keyword evidence="1" id="KW-0812">Transmembrane</keyword>
<evidence type="ECO:0000313" key="2">
    <source>
        <dbReference type="EMBL" id="OCA71656.1"/>
    </source>
</evidence>
<reference evidence="3" key="1">
    <citation type="submission" date="2016-07" db="EMBL/GenBank/DDBJ databases">
        <authorList>
            <person name="Florea S."/>
            <person name="Webb J.S."/>
            <person name="Jaromczyk J."/>
            <person name="Schardl C.L."/>
        </authorList>
    </citation>
    <scope>NUCLEOTIDE SEQUENCE [LARGE SCALE GENOMIC DNA]</scope>
    <source>
        <strain evidence="3">CC-VM-7</strain>
    </source>
</reference>
<feature type="transmembrane region" description="Helical" evidence="1">
    <location>
        <begin position="200"/>
        <end position="220"/>
    </location>
</feature>
<dbReference type="EMBL" id="MAYG01000012">
    <property type="protein sequence ID" value="OCA71656.1"/>
    <property type="molecule type" value="Genomic_DNA"/>
</dbReference>
<evidence type="ECO:0000313" key="3">
    <source>
        <dbReference type="Proteomes" id="UP000093432"/>
    </source>
</evidence>
<sequence length="431" mass="49969">MCVLFIIYFLNAYYGQYYHKNKRIAASIFTLLFTSVHLLLFSGVEHVLQVMMIVINIFSFEKWLKSEWKNSYHAGWFCLSLAILGLIRFESMFYFLGLSVVALLLKKVKLAVQILVFGFVPILVFGYFTYQHTGYLFPNSVLIKGLRFDFSGNYFQQILDIFLFKIVYNPYFYNAALFPLLISVYMIAKDIRRKLGFQELITRNFLLIAWIITLLMHSIFSQLTNFYRYEAYILTGFAMVLVPGFKNIDLGLKQNRLLAGLTLSSFAALALKIGIVSFLIVIGSRNIYEQQIQSARFLKKYYQQSKVVANDIGAICYFTKIHLFDFVGLGSQEIVPFRMRKNETDDEIETFLTGYLPENGYQLAIAYEEWLDGHVPENWKKVAELKIKGRSAVLGKKHLFIYAIDPGICNSLKQNVKNFKWNKNVMVTVID</sequence>
<dbReference type="RefSeq" id="WP_065400299.1">
    <property type="nucleotide sequence ID" value="NZ_MAYG01000012.1"/>
</dbReference>
<feature type="transmembrane region" description="Helical" evidence="1">
    <location>
        <begin position="171"/>
        <end position="188"/>
    </location>
</feature>
<feature type="transmembrane region" description="Helical" evidence="1">
    <location>
        <begin position="74"/>
        <end position="98"/>
    </location>
</feature>
<feature type="transmembrane region" description="Helical" evidence="1">
    <location>
        <begin position="257"/>
        <end position="282"/>
    </location>
</feature>
<name>A0A1B8ZJ90_9FLAO</name>
<proteinExistence type="predicted"/>
<feature type="transmembrane region" description="Helical" evidence="1">
    <location>
        <begin position="110"/>
        <end position="130"/>
    </location>
</feature>
<feature type="transmembrane region" description="Helical" evidence="1">
    <location>
        <begin position="226"/>
        <end position="245"/>
    </location>
</feature>
<dbReference type="STRING" id="651561.BBI00_18320"/>
<dbReference type="OrthoDB" id="104925at2"/>
<feature type="transmembrane region" description="Helical" evidence="1">
    <location>
        <begin position="28"/>
        <end position="54"/>
    </location>
</feature>
<dbReference type="AlphaFoldDB" id="A0A1B8ZJ90"/>
<keyword evidence="1" id="KW-1133">Transmembrane helix</keyword>
<dbReference type="Proteomes" id="UP000093432">
    <property type="component" value="Unassembled WGS sequence"/>
</dbReference>
<evidence type="ECO:0000256" key="1">
    <source>
        <dbReference type="SAM" id="Phobius"/>
    </source>
</evidence>
<gene>
    <name evidence="2" type="ORF">BBI00_18320</name>
</gene>
<accession>A0A1B8ZJ90</accession>
<evidence type="ECO:0008006" key="4">
    <source>
        <dbReference type="Google" id="ProtNLM"/>
    </source>
</evidence>